<evidence type="ECO:0000313" key="14">
    <source>
        <dbReference type="Proteomes" id="UP000727857"/>
    </source>
</evidence>
<evidence type="ECO:0000256" key="1">
    <source>
        <dbReference type="ARBA" id="ARBA00001946"/>
    </source>
</evidence>
<dbReference type="InterPro" id="IPR029119">
    <property type="entry name" value="MutY_C"/>
</dbReference>
<dbReference type="Proteomes" id="UP000727857">
    <property type="component" value="Unassembled WGS sequence"/>
</dbReference>
<proteinExistence type="inferred from homology"/>
<evidence type="ECO:0000259" key="12">
    <source>
        <dbReference type="PROSITE" id="PS51462"/>
    </source>
</evidence>
<accession>A0A940DHP8</accession>
<dbReference type="GO" id="GO:0044716">
    <property type="term" value="F:8-oxo-GDP phosphatase activity"/>
    <property type="evidence" value="ECO:0007669"/>
    <property type="project" value="TreeGrafter"/>
</dbReference>
<keyword evidence="5" id="KW-0479">Metal-binding</keyword>
<keyword evidence="8" id="KW-0460">Magnesium</keyword>
<evidence type="ECO:0000256" key="8">
    <source>
        <dbReference type="ARBA" id="ARBA00022842"/>
    </source>
</evidence>
<dbReference type="PROSITE" id="PS51462">
    <property type="entry name" value="NUDIX"/>
    <property type="match status" value="1"/>
</dbReference>
<keyword evidence="6" id="KW-0227">DNA damage</keyword>
<dbReference type="Pfam" id="PF14815">
    <property type="entry name" value="NUDIX_4"/>
    <property type="match status" value="1"/>
</dbReference>
<dbReference type="PANTHER" id="PTHR47707:SF1">
    <property type="entry name" value="NUDIX HYDROLASE FAMILY PROTEIN"/>
    <property type="match status" value="1"/>
</dbReference>
<comment type="caution">
    <text evidence="13">The sequence shown here is derived from an EMBL/GenBank/DDBJ whole genome shotgun (WGS) entry which is preliminary data.</text>
</comment>
<organism evidence="13 14">
    <name type="scientific">Candidatus Stercoripulliclostridium pullicola</name>
    <dbReference type="NCBI Taxonomy" id="2840953"/>
    <lineage>
        <taxon>Bacteria</taxon>
        <taxon>Bacillati</taxon>
        <taxon>Bacillota</taxon>
        <taxon>Clostridia</taxon>
        <taxon>Eubacteriales</taxon>
        <taxon>Candidatus Stercoripulliclostridium</taxon>
    </lineage>
</organism>
<dbReference type="GO" id="GO:0035539">
    <property type="term" value="F:8-oxo-7,8-dihydrodeoxyguanosine triphosphate pyrophosphatase activity"/>
    <property type="evidence" value="ECO:0007669"/>
    <property type="project" value="UniProtKB-EC"/>
</dbReference>
<dbReference type="CDD" id="cd03425">
    <property type="entry name" value="NUDIX_MutT_NudA_like"/>
    <property type="match status" value="1"/>
</dbReference>
<evidence type="ECO:0000256" key="2">
    <source>
        <dbReference type="ARBA" id="ARBA00005582"/>
    </source>
</evidence>
<evidence type="ECO:0000256" key="6">
    <source>
        <dbReference type="ARBA" id="ARBA00022763"/>
    </source>
</evidence>
<evidence type="ECO:0000256" key="3">
    <source>
        <dbReference type="ARBA" id="ARBA00022457"/>
    </source>
</evidence>
<feature type="domain" description="Nudix hydrolase" evidence="12">
    <location>
        <begin position="1"/>
        <end position="126"/>
    </location>
</feature>
<evidence type="ECO:0000256" key="11">
    <source>
        <dbReference type="ARBA" id="ARBA00038905"/>
    </source>
</evidence>
<keyword evidence="4" id="KW-0235">DNA replication</keyword>
<dbReference type="GO" id="GO:0046872">
    <property type="term" value="F:metal ion binding"/>
    <property type="evidence" value="ECO:0007669"/>
    <property type="project" value="UniProtKB-KW"/>
</dbReference>
<dbReference type="GO" id="GO:0006281">
    <property type="term" value="P:DNA repair"/>
    <property type="evidence" value="ECO:0007669"/>
    <property type="project" value="UniProtKB-KW"/>
</dbReference>
<name>A0A940DHP8_9FIRM</name>
<dbReference type="InterPro" id="IPR020476">
    <property type="entry name" value="Nudix_hydrolase"/>
</dbReference>
<evidence type="ECO:0000256" key="10">
    <source>
        <dbReference type="ARBA" id="ARBA00035861"/>
    </source>
</evidence>
<evidence type="ECO:0000256" key="4">
    <source>
        <dbReference type="ARBA" id="ARBA00022705"/>
    </source>
</evidence>
<protein>
    <recommendedName>
        <fullName evidence="11">8-oxo-dGTP diphosphatase</fullName>
        <ecNumber evidence="11">3.6.1.55</ecNumber>
    </recommendedName>
</protein>
<keyword evidence="9" id="KW-0234">DNA repair</keyword>
<dbReference type="InterPro" id="IPR000086">
    <property type="entry name" value="NUDIX_hydrolase_dom"/>
</dbReference>
<reference evidence="13" key="2">
    <citation type="journal article" date="2021" name="PeerJ">
        <title>Extensive microbial diversity within the chicken gut microbiome revealed by metagenomics and culture.</title>
        <authorList>
            <person name="Gilroy R."/>
            <person name="Ravi A."/>
            <person name="Getino M."/>
            <person name="Pursley I."/>
            <person name="Horton D.L."/>
            <person name="Alikhan N.F."/>
            <person name="Baker D."/>
            <person name="Gharbi K."/>
            <person name="Hall N."/>
            <person name="Watson M."/>
            <person name="Adriaenssens E.M."/>
            <person name="Foster-Nyarko E."/>
            <person name="Jarju S."/>
            <person name="Secka A."/>
            <person name="Antonio M."/>
            <person name="Oren A."/>
            <person name="Chaudhuri R.R."/>
            <person name="La Ragione R."/>
            <person name="Hildebrand F."/>
            <person name="Pallen M.J."/>
        </authorList>
    </citation>
    <scope>NUCLEOTIDE SEQUENCE</scope>
    <source>
        <strain evidence="13">517</strain>
    </source>
</reference>
<reference evidence="13" key="1">
    <citation type="submission" date="2020-10" db="EMBL/GenBank/DDBJ databases">
        <authorList>
            <person name="Gilroy R."/>
        </authorList>
    </citation>
    <scope>NUCLEOTIDE SEQUENCE</scope>
    <source>
        <strain evidence="13">517</strain>
    </source>
</reference>
<dbReference type="GO" id="GO:0008413">
    <property type="term" value="F:8-oxo-7,8-dihydroguanosine triphosphate pyrophosphatase activity"/>
    <property type="evidence" value="ECO:0007669"/>
    <property type="project" value="TreeGrafter"/>
</dbReference>
<dbReference type="InterPro" id="IPR015797">
    <property type="entry name" value="NUDIX_hydrolase-like_dom_sf"/>
</dbReference>
<evidence type="ECO:0000313" key="13">
    <source>
        <dbReference type="EMBL" id="MBO8424624.1"/>
    </source>
</evidence>
<dbReference type="InterPro" id="IPR047127">
    <property type="entry name" value="MutT-like"/>
</dbReference>
<dbReference type="SUPFAM" id="SSF55811">
    <property type="entry name" value="Nudix"/>
    <property type="match status" value="1"/>
</dbReference>
<evidence type="ECO:0000256" key="7">
    <source>
        <dbReference type="ARBA" id="ARBA00022801"/>
    </source>
</evidence>
<comment type="similarity">
    <text evidence="2">Belongs to the Nudix hydrolase family.</text>
</comment>
<comment type="cofactor">
    <cofactor evidence="1">
        <name>Mg(2+)</name>
        <dbReference type="ChEBI" id="CHEBI:18420"/>
    </cofactor>
</comment>
<dbReference type="Gene3D" id="3.90.79.10">
    <property type="entry name" value="Nucleoside Triphosphate Pyrophosphohydrolase"/>
    <property type="match status" value="1"/>
</dbReference>
<dbReference type="EC" id="3.6.1.55" evidence="11"/>
<keyword evidence="3" id="KW-0515">Mutator protein</keyword>
<dbReference type="AlphaFoldDB" id="A0A940DHP8"/>
<evidence type="ECO:0000256" key="9">
    <source>
        <dbReference type="ARBA" id="ARBA00023204"/>
    </source>
</evidence>
<dbReference type="PANTHER" id="PTHR47707">
    <property type="entry name" value="8-OXO-DGTP DIPHOSPHATASE"/>
    <property type="match status" value="1"/>
</dbReference>
<dbReference type="GO" id="GO:0006260">
    <property type="term" value="P:DNA replication"/>
    <property type="evidence" value="ECO:0007669"/>
    <property type="project" value="UniProtKB-KW"/>
</dbReference>
<dbReference type="PRINTS" id="PR00502">
    <property type="entry name" value="NUDIXFAMILY"/>
</dbReference>
<evidence type="ECO:0000256" key="5">
    <source>
        <dbReference type="ARBA" id="ARBA00022723"/>
    </source>
</evidence>
<dbReference type="GO" id="GO:0044715">
    <property type="term" value="F:8-oxo-dGDP phosphatase activity"/>
    <property type="evidence" value="ECO:0007669"/>
    <property type="project" value="TreeGrafter"/>
</dbReference>
<comment type="catalytic activity">
    <reaction evidence="10">
        <text>8-oxo-dGTP + H2O = 8-oxo-dGMP + diphosphate + H(+)</text>
        <dbReference type="Rhea" id="RHEA:31575"/>
        <dbReference type="ChEBI" id="CHEBI:15377"/>
        <dbReference type="ChEBI" id="CHEBI:15378"/>
        <dbReference type="ChEBI" id="CHEBI:33019"/>
        <dbReference type="ChEBI" id="CHEBI:63224"/>
        <dbReference type="ChEBI" id="CHEBI:77896"/>
        <dbReference type="EC" id="3.6.1.55"/>
    </reaction>
</comment>
<keyword evidence="7" id="KW-0378">Hydrolase</keyword>
<dbReference type="EMBL" id="JADINF010000160">
    <property type="protein sequence ID" value="MBO8424624.1"/>
    <property type="molecule type" value="Genomic_DNA"/>
</dbReference>
<sequence length="135" mass="15149">MTEVVAGLIRENGKILIALRPPEKARGLLWEFPGGKVEAGESKEAALIRECREELGVTLKVGKVYAELTYEYPDMTVRLTLFEARIAEGVPRRIEHADVKWIKPEEITEYPFCPADKEICGKISKSVVGRPRAKP</sequence>
<gene>
    <name evidence="13" type="ORF">IAB16_06350</name>
</gene>